<dbReference type="UniPathway" id="UPA00557">
    <property type="reaction ID" value="UER00614"/>
</dbReference>
<evidence type="ECO:0000256" key="3">
    <source>
        <dbReference type="ARBA" id="ARBA00005119"/>
    </source>
</evidence>
<evidence type="ECO:0000256" key="4">
    <source>
        <dbReference type="ARBA" id="ARBA00005189"/>
    </source>
</evidence>
<evidence type="ECO:0000256" key="9">
    <source>
        <dbReference type="ARBA" id="ARBA00022679"/>
    </source>
</evidence>
<keyword evidence="16" id="KW-0594">Phospholipid biosynthesis</keyword>
<proteinExistence type="inferred from homology"/>
<evidence type="ECO:0000256" key="18">
    <source>
        <dbReference type="ARBA" id="ARBA00029893"/>
    </source>
</evidence>
<dbReference type="GO" id="GO:0032049">
    <property type="term" value="P:cardiolipin biosynthetic process"/>
    <property type="evidence" value="ECO:0007669"/>
    <property type="project" value="InterPro"/>
</dbReference>
<dbReference type="InterPro" id="IPR015222">
    <property type="entry name" value="Tam41"/>
</dbReference>
<comment type="pathway">
    <text evidence="4">Lipid metabolism.</text>
</comment>
<evidence type="ECO:0000256" key="6">
    <source>
        <dbReference type="ARBA" id="ARBA00012487"/>
    </source>
</evidence>
<dbReference type="PANTHER" id="PTHR13619:SF0">
    <property type="entry name" value="PHOSPHATIDATE CYTIDYLYLTRANSFERASE, MITOCHONDRIAL"/>
    <property type="match status" value="1"/>
</dbReference>
<dbReference type="OrthoDB" id="341477at2759"/>
<keyword evidence="17" id="KW-1208">Phospholipid metabolism</keyword>
<keyword evidence="20" id="KW-1185">Reference proteome</keyword>
<protein>
    <recommendedName>
        <fullName evidence="7">Phosphatidate cytidylyltransferase, mitochondrial</fullName>
        <ecNumber evidence="6">2.7.7.41</ecNumber>
    </recommendedName>
    <alternativeName>
        <fullName evidence="18">CDP-diacylglycerol synthase</fullName>
    </alternativeName>
</protein>
<keyword evidence="15" id="KW-0472">Membrane</keyword>
<keyword evidence="9" id="KW-0808">Transferase</keyword>
<evidence type="ECO:0000256" key="14">
    <source>
        <dbReference type="ARBA" id="ARBA00023128"/>
    </source>
</evidence>
<organism evidence="19 20">
    <name type="scientific">Debaryomyces fabryi</name>
    <dbReference type="NCBI Taxonomy" id="58627"/>
    <lineage>
        <taxon>Eukaryota</taxon>
        <taxon>Fungi</taxon>
        <taxon>Dikarya</taxon>
        <taxon>Ascomycota</taxon>
        <taxon>Saccharomycotina</taxon>
        <taxon>Pichiomycetes</taxon>
        <taxon>Debaryomycetaceae</taxon>
        <taxon>Debaryomyces</taxon>
    </lineage>
</organism>
<keyword evidence="12" id="KW-0460">Magnesium</keyword>
<evidence type="ECO:0000256" key="2">
    <source>
        <dbReference type="ARBA" id="ARBA00004443"/>
    </source>
</evidence>
<dbReference type="GO" id="GO:0004605">
    <property type="term" value="F:phosphatidate cytidylyltransferase activity"/>
    <property type="evidence" value="ECO:0007669"/>
    <property type="project" value="UniProtKB-EC"/>
</dbReference>
<keyword evidence="14" id="KW-0496">Mitochondrion</keyword>
<evidence type="ECO:0000256" key="8">
    <source>
        <dbReference type="ARBA" id="ARBA00022516"/>
    </source>
</evidence>
<comment type="cofactor">
    <cofactor evidence="1">
        <name>Mg(2+)</name>
        <dbReference type="ChEBI" id="CHEBI:18420"/>
    </cofactor>
</comment>
<evidence type="ECO:0000256" key="7">
    <source>
        <dbReference type="ARBA" id="ARBA00018337"/>
    </source>
</evidence>
<evidence type="ECO:0000256" key="5">
    <source>
        <dbReference type="ARBA" id="ARBA00005458"/>
    </source>
</evidence>
<dbReference type="RefSeq" id="XP_015470049.1">
    <property type="nucleotide sequence ID" value="XM_015609047.1"/>
</dbReference>
<evidence type="ECO:0000256" key="10">
    <source>
        <dbReference type="ARBA" id="ARBA00022695"/>
    </source>
</evidence>
<reference evidence="19 20" key="1">
    <citation type="submission" date="2015-11" db="EMBL/GenBank/DDBJ databases">
        <title>The genome of Debaryomyces fabryi.</title>
        <authorList>
            <person name="Tafer H."/>
            <person name="Lopandic K."/>
        </authorList>
    </citation>
    <scope>NUCLEOTIDE SEQUENCE [LARGE SCALE GENOMIC DNA]</scope>
    <source>
        <strain evidence="19 20">CBS 789</strain>
    </source>
</reference>
<dbReference type="EC" id="2.7.7.41" evidence="6"/>
<sequence>MIRNEIRLIRYLYINGRPRYSTSSTNVYSDKIYEEVIDQGYKGLARHIIPENYGSNQVISSNNDEQLSQLIRNFKSPIKFSIGYGSGVFEQSGYKKSKKPQIDMIHMVDSPAEFHEQNLKQYAGHYSGIRMFGPAIILKIQEYGAGVYFNPYILMNTESKKNNIIKYGIISVEKSLIDLSEWSSLYIAGRLQKPVKYLKDADPAIKFINQYNLKNAVSLGLFLIKSTEFSEIELYETIAKISYMGDPRMLIGGENPNKARNIVGKQFENFQKLYNPLLNFFIENNIIIELEPNSSKRNFRKNLDTDKAARIIGSLPLQFRRKLYKHYESTFAKELSQDLKAESVINGQNISINTEIGPFTRAIAMDPLLRKNLVNSIKFTVALPAFIQTIKGIFSAGIIKSINYAWEKRTKYRHG</sequence>
<evidence type="ECO:0000256" key="16">
    <source>
        <dbReference type="ARBA" id="ARBA00023209"/>
    </source>
</evidence>
<comment type="similarity">
    <text evidence="5">Belongs to the TAM41 family.</text>
</comment>
<evidence type="ECO:0000313" key="19">
    <source>
        <dbReference type="EMBL" id="KSA03947.1"/>
    </source>
</evidence>
<gene>
    <name evidence="19" type="ORF">AC631_00217</name>
</gene>
<dbReference type="AlphaFoldDB" id="A0A0V1Q622"/>
<keyword evidence="10" id="KW-0548">Nucleotidyltransferase</keyword>
<evidence type="ECO:0000256" key="15">
    <source>
        <dbReference type="ARBA" id="ARBA00023136"/>
    </source>
</evidence>
<comment type="pathway">
    <text evidence="3">Phospholipid metabolism; CDP-diacylglycerol biosynthesis; CDP-diacylglycerol from sn-glycerol 3-phosphate: step 3/3.</text>
</comment>
<evidence type="ECO:0000313" key="20">
    <source>
        <dbReference type="Proteomes" id="UP000054251"/>
    </source>
</evidence>
<evidence type="ECO:0000256" key="13">
    <source>
        <dbReference type="ARBA" id="ARBA00023098"/>
    </source>
</evidence>
<keyword evidence="13" id="KW-0443">Lipid metabolism</keyword>
<comment type="caution">
    <text evidence="19">The sequence shown here is derived from an EMBL/GenBank/DDBJ whole genome shotgun (WGS) entry which is preliminary data.</text>
</comment>
<keyword evidence="8" id="KW-0444">Lipid biosynthesis</keyword>
<dbReference type="PANTHER" id="PTHR13619">
    <property type="entry name" value="PHOSPHATIDATE CYTIDYLYLTRANSFERASE, MITOCHONDRIAL"/>
    <property type="match status" value="1"/>
</dbReference>
<evidence type="ECO:0000256" key="17">
    <source>
        <dbReference type="ARBA" id="ARBA00023264"/>
    </source>
</evidence>
<dbReference type="EMBL" id="LMYN01000003">
    <property type="protein sequence ID" value="KSA03947.1"/>
    <property type="molecule type" value="Genomic_DNA"/>
</dbReference>
<dbReference type="Proteomes" id="UP000054251">
    <property type="component" value="Unassembled WGS sequence"/>
</dbReference>
<evidence type="ECO:0000256" key="12">
    <source>
        <dbReference type="ARBA" id="ARBA00022842"/>
    </source>
</evidence>
<evidence type="ECO:0000256" key="11">
    <source>
        <dbReference type="ARBA" id="ARBA00022792"/>
    </source>
</evidence>
<comment type="subcellular location">
    <subcellularLocation>
        <location evidence="2">Mitochondrion inner membrane</location>
        <topology evidence="2">Peripheral membrane protein</topology>
        <orientation evidence="2">Matrix side</orientation>
    </subcellularLocation>
</comment>
<keyword evidence="11" id="KW-0999">Mitochondrion inner membrane</keyword>
<dbReference type="GeneID" id="26837226"/>
<name>A0A0V1Q622_9ASCO</name>
<dbReference type="PIRSF" id="PIRSF028840">
    <property type="entry name" value="Mmp37"/>
    <property type="match status" value="1"/>
</dbReference>
<dbReference type="GO" id="GO:0005743">
    <property type="term" value="C:mitochondrial inner membrane"/>
    <property type="evidence" value="ECO:0007669"/>
    <property type="project" value="UniProtKB-SubCell"/>
</dbReference>
<accession>A0A0V1Q622</accession>
<dbReference type="Pfam" id="PF09139">
    <property type="entry name" value="Tam41_Mmp37"/>
    <property type="match status" value="1"/>
</dbReference>
<dbReference type="GO" id="GO:0016024">
    <property type="term" value="P:CDP-diacylglycerol biosynthetic process"/>
    <property type="evidence" value="ECO:0007669"/>
    <property type="project" value="UniProtKB-UniPathway"/>
</dbReference>
<evidence type="ECO:0000256" key="1">
    <source>
        <dbReference type="ARBA" id="ARBA00001946"/>
    </source>
</evidence>